<dbReference type="InterPro" id="IPR002575">
    <property type="entry name" value="Aminoglycoside_PTrfase"/>
</dbReference>
<dbReference type="RefSeq" id="WP_162356697.1">
    <property type="nucleotide sequence ID" value="NZ_CP048209.1"/>
</dbReference>
<evidence type="ECO:0000259" key="1">
    <source>
        <dbReference type="Pfam" id="PF01636"/>
    </source>
</evidence>
<organism evidence="2 3">
    <name type="scientific">Paenibacillus lycopersici</name>
    <dbReference type="NCBI Taxonomy" id="2704462"/>
    <lineage>
        <taxon>Bacteria</taxon>
        <taxon>Bacillati</taxon>
        <taxon>Bacillota</taxon>
        <taxon>Bacilli</taxon>
        <taxon>Bacillales</taxon>
        <taxon>Paenibacillaceae</taxon>
        <taxon>Paenibacillus</taxon>
    </lineage>
</organism>
<keyword evidence="2" id="KW-0808">Transferase</keyword>
<evidence type="ECO:0000313" key="3">
    <source>
        <dbReference type="Proteomes" id="UP000476064"/>
    </source>
</evidence>
<dbReference type="Proteomes" id="UP000476064">
    <property type="component" value="Chromosome"/>
</dbReference>
<keyword evidence="3" id="KW-1185">Reference proteome</keyword>
<dbReference type="AlphaFoldDB" id="A0A6C0G5P8"/>
<dbReference type="EMBL" id="CP048209">
    <property type="protein sequence ID" value="QHT60455.1"/>
    <property type="molecule type" value="Genomic_DNA"/>
</dbReference>
<evidence type="ECO:0000313" key="2">
    <source>
        <dbReference type="EMBL" id="QHT60455.1"/>
    </source>
</evidence>
<accession>A0A6C0G5P8</accession>
<proteinExistence type="predicted"/>
<dbReference type="GO" id="GO:0016740">
    <property type="term" value="F:transferase activity"/>
    <property type="evidence" value="ECO:0007669"/>
    <property type="project" value="UniProtKB-KW"/>
</dbReference>
<dbReference type="InterPro" id="IPR011009">
    <property type="entry name" value="Kinase-like_dom_sf"/>
</dbReference>
<gene>
    <name evidence="2" type="ORF">GXP70_11270</name>
</gene>
<dbReference type="SUPFAM" id="SSF56112">
    <property type="entry name" value="Protein kinase-like (PK-like)"/>
    <property type="match status" value="1"/>
</dbReference>
<dbReference type="Gene3D" id="3.90.1200.10">
    <property type="match status" value="1"/>
</dbReference>
<feature type="domain" description="Aminoglycoside phosphotransferase" evidence="1">
    <location>
        <begin position="29"/>
        <end position="269"/>
    </location>
</feature>
<dbReference type="Pfam" id="PF01636">
    <property type="entry name" value="APH"/>
    <property type="match status" value="1"/>
</dbReference>
<dbReference type="KEGG" id="plyc:GXP70_11270"/>
<sequence length="343" mass="38663">MDELPIEIQLERLLQTMPFGEMTDQPVSISGGLMHRMYAVATPKGKFAIKALNPQIMLRPEAKRNFMNSERIAQLAAVHVPALPAKIVNGEFLHLVGGRYYLLFEWLDGVRLQPGEIGTPHCGLMGALLADIHSIRFDELELQAPAAEVAQDSDCTDWHKYARQGREQIAEWAGQLEAAADELHIWEKKSAQAAHSLAADRLVISHRDLDPKNVMWGDNGRPVTIDWEAAGFVHPMQELTETAIYWSENEAGDVEQDRFHAFISGYRNRAGTIDADWRSVLECGFAGKLGWLAYNLRRSLGLESINEDERRLGSEQAVLTLRSLGRYAEAIPVYERWLREYSA</sequence>
<name>A0A6C0G5P8_9BACL</name>
<reference evidence="2 3" key="1">
    <citation type="submission" date="2020-01" db="EMBL/GenBank/DDBJ databases">
        <title>Paenibacillus sp. nov., isolated from tomato rhizosphere.</title>
        <authorList>
            <person name="Weon H.-Y."/>
            <person name="Lee S.A."/>
        </authorList>
    </citation>
    <scope>NUCLEOTIDE SEQUENCE [LARGE SCALE GENOMIC DNA]</scope>
    <source>
        <strain evidence="2 3">12200R-189</strain>
    </source>
</reference>
<protein>
    <submittedName>
        <fullName evidence="2">Phosphotransferase</fullName>
    </submittedName>
</protein>